<dbReference type="Proteomes" id="UP000189670">
    <property type="component" value="Unassembled WGS sequence"/>
</dbReference>
<proteinExistence type="predicted"/>
<sequence length="127" mass="14592">MDSNILPPDKDIKTIGKTWFVPASSFGQVIGNDVASDLDKISGSIQLRRERNINLNDTATVHISKKGSSMDNRIMFVYAPQKKHPCQKSIAAYQLIQNELIFTMTTKITIFILFDWMEKLIFRWQNI</sequence>
<gene>
    <name evidence="1" type="ORF">OMM_06728</name>
</gene>
<reference evidence="2" key="1">
    <citation type="submission" date="2012-11" db="EMBL/GenBank/DDBJ databases">
        <authorList>
            <person name="Lucero-Rivera Y.E."/>
            <person name="Tovar-Ramirez D."/>
        </authorList>
    </citation>
    <scope>NUCLEOTIDE SEQUENCE [LARGE SCALE GENOMIC DNA]</scope>
    <source>
        <strain evidence="2">Araruama</strain>
    </source>
</reference>
<dbReference type="AlphaFoldDB" id="A0A1V1PFX9"/>
<evidence type="ECO:0000313" key="1">
    <source>
        <dbReference type="EMBL" id="ETR73797.1"/>
    </source>
</evidence>
<evidence type="ECO:0000313" key="2">
    <source>
        <dbReference type="Proteomes" id="UP000189670"/>
    </source>
</evidence>
<dbReference type="EMBL" id="ATBP01000038">
    <property type="protein sequence ID" value="ETR73797.1"/>
    <property type="molecule type" value="Genomic_DNA"/>
</dbReference>
<organism evidence="1 2">
    <name type="scientific">Candidatus Magnetoglobus multicellularis str. Araruama</name>
    <dbReference type="NCBI Taxonomy" id="890399"/>
    <lineage>
        <taxon>Bacteria</taxon>
        <taxon>Pseudomonadati</taxon>
        <taxon>Thermodesulfobacteriota</taxon>
        <taxon>Desulfobacteria</taxon>
        <taxon>Desulfobacterales</taxon>
        <taxon>Desulfobacteraceae</taxon>
        <taxon>Candidatus Magnetoglobus</taxon>
    </lineage>
</organism>
<name>A0A1V1PFX9_9BACT</name>
<accession>A0A1V1PFX9</accession>
<comment type="caution">
    <text evidence="1">The sequence shown here is derived from an EMBL/GenBank/DDBJ whole genome shotgun (WGS) entry which is preliminary data.</text>
</comment>
<protein>
    <submittedName>
        <fullName evidence="1">Uncharacterized protein</fullName>
    </submittedName>
</protein>